<dbReference type="Proteomes" id="UP000217332">
    <property type="component" value="Genome"/>
</dbReference>
<protein>
    <submittedName>
        <fullName evidence="1">Uncharacterized protein</fullName>
    </submittedName>
</protein>
<reference evidence="1" key="1">
    <citation type="journal article" date="2016" name="Nature">
        <title>Redefining the invertebrate RNA virosphere.</title>
        <authorList>
            <person name="Shi M."/>
            <person name="Lin X.D."/>
            <person name="Tian J.H."/>
            <person name="Chen L.J."/>
            <person name="Chen X."/>
            <person name="Li C.X."/>
            <person name="Qin X.C."/>
            <person name="Li J."/>
            <person name="Cao J.P."/>
            <person name="Eden J.S."/>
            <person name="Buchmann J."/>
            <person name="Wang W."/>
            <person name="Xu J."/>
            <person name="Holmes E.C."/>
            <person name="Zhang Y.Z."/>
        </authorList>
    </citation>
    <scope>NUCLEOTIDE SEQUENCE [LARGE SCALE GENOMIC DNA]</scope>
    <source>
        <strain evidence="1">SCJXSX39048</strain>
    </source>
</reference>
<accession>A0A1L3KL50</accession>
<dbReference type="RefSeq" id="YP_009330276.1">
    <property type="nucleotide sequence ID" value="NC_032275.1"/>
</dbReference>
<organism evidence="1">
    <name type="scientific">Beihai sesarmid crab virus 3</name>
    <dbReference type="NCBI Taxonomy" id="1922663"/>
    <lineage>
        <taxon>Viruses</taxon>
        <taxon>Riboviria</taxon>
        <taxon>Orthornavirae</taxon>
        <taxon>Negarnaviricota</taxon>
        <taxon>Haploviricotina</taxon>
        <taxon>Yunchangviricetes</taxon>
        <taxon>Goujianvirales</taxon>
        <taxon>Yueviridae</taxon>
        <taxon>Yuyuevirus</taxon>
        <taxon>Yuyuevirus beihaiense</taxon>
    </lineage>
</organism>
<evidence type="ECO:0000313" key="2">
    <source>
        <dbReference type="Proteomes" id="UP000217332"/>
    </source>
</evidence>
<evidence type="ECO:0000313" key="1">
    <source>
        <dbReference type="EMBL" id="APG78140.1"/>
    </source>
</evidence>
<dbReference type="GeneID" id="30684122"/>
<keyword evidence="2" id="KW-1185">Reference proteome</keyword>
<dbReference type="KEGG" id="vg:30684122"/>
<sequence>MSNQSSTGGARSSGTRMKIIKLNVNVDNARHAVYSKDLVKDLLSKVPQIGVPIFAANTLSSNLKQIIEDWNLEMNTTGIVFCAISMNCLKFSGSRAPQNFADGTSLHYGDYEADMSALKSTNVLHATKGEIKTDISDETIINFCKSVYESIDGAFRWLVDLIACYQTRPMNGTNIESYFMAISGTRVRGKIIVPLIEFAAASFPKVTDNSDLRTGLSKAKFMRYHTAKCSTPGLVSRFLNSVPTLRAKLADATVEALIADAVADYWDLDKAELIPKRLLVAAFIYFEVSKIEVGDWYQGKRAMSETSGTTITQVRAFMKKYNEMVLEDADVDKISNLGEAASHIPQGIL</sequence>
<name>A0A1L3KL50_9VIRU</name>
<dbReference type="EMBL" id="KX884033">
    <property type="protein sequence ID" value="APG78140.1"/>
    <property type="molecule type" value="Genomic_RNA"/>
</dbReference>
<proteinExistence type="predicted"/>